<dbReference type="RefSeq" id="WP_145258824.1">
    <property type="nucleotide sequence ID" value="NZ_CP036279.1"/>
</dbReference>
<dbReference type="PANTHER" id="PTHR43737">
    <property type="entry name" value="BLL7424 PROTEIN"/>
    <property type="match status" value="1"/>
</dbReference>
<reference evidence="1 2" key="1">
    <citation type="submission" date="2019-02" db="EMBL/GenBank/DDBJ databases">
        <title>Deep-cultivation of Planctomycetes and their phenomic and genomic characterization uncovers novel biology.</title>
        <authorList>
            <person name="Wiegand S."/>
            <person name="Jogler M."/>
            <person name="Boedeker C."/>
            <person name="Pinto D."/>
            <person name="Vollmers J."/>
            <person name="Rivas-Marin E."/>
            <person name="Kohn T."/>
            <person name="Peeters S.H."/>
            <person name="Heuer A."/>
            <person name="Rast P."/>
            <person name="Oberbeckmann S."/>
            <person name="Bunk B."/>
            <person name="Jeske O."/>
            <person name="Meyerdierks A."/>
            <person name="Storesund J.E."/>
            <person name="Kallscheuer N."/>
            <person name="Luecker S."/>
            <person name="Lage O.M."/>
            <person name="Pohl T."/>
            <person name="Merkel B.J."/>
            <person name="Hornburger P."/>
            <person name="Mueller R.-W."/>
            <person name="Bruemmer F."/>
            <person name="Labrenz M."/>
            <person name="Spormann A.M."/>
            <person name="Op den Camp H."/>
            <person name="Overmann J."/>
            <person name="Amann R."/>
            <person name="Jetten M.S.M."/>
            <person name="Mascher T."/>
            <person name="Medema M.H."/>
            <person name="Devos D.P."/>
            <person name="Kaster A.-K."/>
            <person name="Ovreas L."/>
            <person name="Rohde M."/>
            <person name="Galperin M.Y."/>
            <person name="Jogler C."/>
        </authorList>
    </citation>
    <scope>NUCLEOTIDE SEQUENCE [LARGE SCALE GENOMIC DNA]</scope>
    <source>
        <strain evidence="1 2">Pan216</strain>
    </source>
</reference>
<sequence>MESLSRRHFLGTLSLASFGWWTSRALAGAERLSAGPSRPKSLIILWLDGGPSQLETFDPHPGTTIGGPGKAVATSLAGAQFSELLPRLAEEASSLSVIRSMVSAEGDHARGRYFLKTGYRPNPSVAYPSLGSICASELPEAEGALPPYITFMSGREALGGGDLGETYDPFRVWDPIHPPQDVVRRVAPGRMNRRLRSLELIDGNVRRGRRSREALALRREQFDNALALMDSPQLDAFKIEEEPARTREAYGETPFGRSCLAARRLVESGARAVEVKLGGWDTHANNFDLHKPLCESLDAGFSSLLRDLRERDMLDSTLVLCAGEFGRTPKINGLDGRDHWPKGFSVAMAGGGIRPGQVIGATDPEGTKSPTDPVQVSDLFATVLTALAIDPAVEFVTRDGRPIRLSEGTPLERLLAT</sequence>
<dbReference type="Pfam" id="PF07394">
    <property type="entry name" value="DUF1501"/>
    <property type="match status" value="1"/>
</dbReference>
<dbReference type="AlphaFoldDB" id="A0A518B5H2"/>
<evidence type="ECO:0000313" key="1">
    <source>
        <dbReference type="EMBL" id="QDU62227.1"/>
    </source>
</evidence>
<dbReference type="OrthoDB" id="127333at2"/>
<dbReference type="InterPro" id="IPR010869">
    <property type="entry name" value="DUF1501"/>
</dbReference>
<dbReference type="Proteomes" id="UP000317093">
    <property type="component" value="Chromosome"/>
</dbReference>
<dbReference type="SUPFAM" id="SSF53649">
    <property type="entry name" value="Alkaline phosphatase-like"/>
    <property type="match status" value="1"/>
</dbReference>
<name>A0A518B5H2_9BACT</name>
<keyword evidence="2" id="KW-1185">Reference proteome</keyword>
<dbReference type="EMBL" id="CP036279">
    <property type="protein sequence ID" value="QDU62227.1"/>
    <property type="molecule type" value="Genomic_DNA"/>
</dbReference>
<dbReference type="PROSITE" id="PS51318">
    <property type="entry name" value="TAT"/>
    <property type="match status" value="1"/>
</dbReference>
<accession>A0A518B5H2</accession>
<dbReference type="InterPro" id="IPR017850">
    <property type="entry name" value="Alkaline_phosphatase_core_sf"/>
</dbReference>
<organism evidence="1 2">
    <name type="scientific">Kolteria novifilia</name>
    <dbReference type="NCBI Taxonomy" id="2527975"/>
    <lineage>
        <taxon>Bacteria</taxon>
        <taxon>Pseudomonadati</taxon>
        <taxon>Planctomycetota</taxon>
        <taxon>Planctomycetia</taxon>
        <taxon>Kolteriales</taxon>
        <taxon>Kolteriaceae</taxon>
        <taxon>Kolteria</taxon>
    </lineage>
</organism>
<protein>
    <recommendedName>
        <fullName evidence="3">DUF1501 domain-containing protein</fullName>
    </recommendedName>
</protein>
<dbReference type="KEGG" id="knv:Pan216_30940"/>
<gene>
    <name evidence="1" type="ORF">Pan216_30940</name>
</gene>
<evidence type="ECO:0008006" key="3">
    <source>
        <dbReference type="Google" id="ProtNLM"/>
    </source>
</evidence>
<dbReference type="InterPro" id="IPR006311">
    <property type="entry name" value="TAT_signal"/>
</dbReference>
<evidence type="ECO:0000313" key="2">
    <source>
        <dbReference type="Proteomes" id="UP000317093"/>
    </source>
</evidence>
<proteinExistence type="predicted"/>
<dbReference type="PANTHER" id="PTHR43737:SF1">
    <property type="entry name" value="DUF1501 DOMAIN-CONTAINING PROTEIN"/>
    <property type="match status" value="1"/>
</dbReference>